<evidence type="ECO:0000256" key="1">
    <source>
        <dbReference type="ARBA" id="ARBA00004196"/>
    </source>
</evidence>
<dbReference type="Gene3D" id="3.40.50.1980">
    <property type="entry name" value="Nitrogenase molybdenum iron protein domain"/>
    <property type="match status" value="2"/>
</dbReference>
<dbReference type="KEGG" id="ppsc:EHS13_14010"/>
<evidence type="ECO:0000259" key="6">
    <source>
        <dbReference type="PROSITE" id="PS50983"/>
    </source>
</evidence>
<evidence type="ECO:0000256" key="3">
    <source>
        <dbReference type="ARBA" id="ARBA00022448"/>
    </source>
</evidence>
<accession>A0A6B8RHF5</accession>
<keyword evidence="4 5" id="KW-0732">Signal</keyword>
<dbReference type="GO" id="GO:0030288">
    <property type="term" value="C:outer membrane-bounded periplasmic space"/>
    <property type="evidence" value="ECO:0007669"/>
    <property type="project" value="TreeGrafter"/>
</dbReference>
<proteinExistence type="inferred from homology"/>
<dbReference type="EMBL" id="CP034235">
    <property type="protein sequence ID" value="QGQ95911.1"/>
    <property type="molecule type" value="Genomic_DNA"/>
</dbReference>
<feature type="domain" description="Fe/B12 periplasmic-binding" evidence="6">
    <location>
        <begin position="57"/>
        <end position="317"/>
    </location>
</feature>
<feature type="chain" id="PRO_5025656958" evidence="5">
    <location>
        <begin position="27"/>
        <end position="319"/>
    </location>
</feature>
<dbReference type="PROSITE" id="PS50983">
    <property type="entry name" value="FE_B12_PBP"/>
    <property type="match status" value="1"/>
</dbReference>
<comment type="similarity">
    <text evidence="2">Belongs to the bacterial solute-binding protein 8 family.</text>
</comment>
<comment type="subcellular location">
    <subcellularLocation>
        <location evidence="1">Cell envelope</location>
    </subcellularLocation>
</comment>
<dbReference type="SUPFAM" id="SSF53807">
    <property type="entry name" value="Helical backbone' metal receptor"/>
    <property type="match status" value="1"/>
</dbReference>
<dbReference type="InterPro" id="IPR051313">
    <property type="entry name" value="Bact_iron-sidero_bind"/>
</dbReference>
<evidence type="ECO:0000313" key="8">
    <source>
        <dbReference type="Proteomes" id="UP000426246"/>
    </source>
</evidence>
<dbReference type="Pfam" id="PF01497">
    <property type="entry name" value="Peripla_BP_2"/>
    <property type="match status" value="1"/>
</dbReference>
<dbReference type="RefSeq" id="WP_155700945.1">
    <property type="nucleotide sequence ID" value="NZ_CP034235.1"/>
</dbReference>
<dbReference type="Proteomes" id="UP000426246">
    <property type="component" value="Chromosome"/>
</dbReference>
<keyword evidence="3" id="KW-0813">Transport</keyword>
<dbReference type="PROSITE" id="PS51257">
    <property type="entry name" value="PROKAR_LIPOPROTEIN"/>
    <property type="match status" value="1"/>
</dbReference>
<dbReference type="InterPro" id="IPR002491">
    <property type="entry name" value="ABC_transptr_periplasmic_BD"/>
</dbReference>
<dbReference type="OrthoDB" id="63946at2"/>
<protein>
    <submittedName>
        <fullName evidence="7">ABC transporter substrate-binding protein</fullName>
    </submittedName>
</protein>
<organism evidence="7 8">
    <name type="scientific">Paenibacillus psychroresistens</name>
    <dbReference type="NCBI Taxonomy" id="1778678"/>
    <lineage>
        <taxon>Bacteria</taxon>
        <taxon>Bacillati</taxon>
        <taxon>Bacillota</taxon>
        <taxon>Bacilli</taxon>
        <taxon>Bacillales</taxon>
        <taxon>Paenibacillaceae</taxon>
        <taxon>Paenibacillus</taxon>
    </lineage>
</organism>
<gene>
    <name evidence="7" type="ORF">EHS13_14010</name>
</gene>
<dbReference type="CDD" id="cd01146">
    <property type="entry name" value="FhuD"/>
    <property type="match status" value="1"/>
</dbReference>
<evidence type="ECO:0000256" key="2">
    <source>
        <dbReference type="ARBA" id="ARBA00008814"/>
    </source>
</evidence>
<dbReference type="PANTHER" id="PTHR30532">
    <property type="entry name" value="IRON III DICITRATE-BINDING PERIPLASMIC PROTEIN"/>
    <property type="match status" value="1"/>
</dbReference>
<evidence type="ECO:0000256" key="5">
    <source>
        <dbReference type="SAM" id="SignalP"/>
    </source>
</evidence>
<keyword evidence="8" id="KW-1185">Reference proteome</keyword>
<dbReference type="GO" id="GO:1901678">
    <property type="term" value="P:iron coordination entity transport"/>
    <property type="evidence" value="ECO:0007669"/>
    <property type="project" value="UniProtKB-ARBA"/>
</dbReference>
<dbReference type="PANTHER" id="PTHR30532:SF29">
    <property type="entry name" value="FE(3+) DICITRATE-BINDING PERIPLASMIC PROTEIN"/>
    <property type="match status" value="1"/>
</dbReference>
<sequence length="319" mass="35790">MKHNWIKGIIIALLCMAITACGTASKGSKDTDSDKTVKQRVVKTVMGDISIPTDPKRVIGLSVVYPEFIYALGIVPIAEQNYHTDFPSYLAEPFKNTIKMGIAKTPNFEAILAATPDLIIAPEWWSKKDYDQLSAIAPTVLLPQHDDWRDELRDIGEVFGKKDQAEKVITDLQTKVTESKKTLDDLVGDETVMYMRVMAKEVIIHGIKSDRGNLIHVQLGLQPVPKIAETENTLSISLEVIPEYNPDHLIVQLDDESDEVKNRFEEMMNSSLWKNLTAVKEKHIYMMGGKEWFNLGMSPLANSFAIDAVLEAFKNNKKG</sequence>
<reference evidence="8" key="1">
    <citation type="submission" date="2018-11" db="EMBL/GenBank/DDBJ databases">
        <title>Complete genome sequence of Paenibacillus sp. ML311-T8.</title>
        <authorList>
            <person name="Nam Y.-D."/>
            <person name="Kang J."/>
            <person name="Chung W.-H."/>
            <person name="Park Y.S."/>
        </authorList>
    </citation>
    <scope>NUCLEOTIDE SEQUENCE [LARGE SCALE GENOMIC DNA]</scope>
    <source>
        <strain evidence="8">ML311-T8</strain>
    </source>
</reference>
<dbReference type="AlphaFoldDB" id="A0A6B8RHF5"/>
<name>A0A6B8RHF5_9BACL</name>
<feature type="signal peptide" evidence="5">
    <location>
        <begin position="1"/>
        <end position="26"/>
    </location>
</feature>
<evidence type="ECO:0000256" key="4">
    <source>
        <dbReference type="ARBA" id="ARBA00022729"/>
    </source>
</evidence>
<evidence type="ECO:0000313" key="7">
    <source>
        <dbReference type="EMBL" id="QGQ95911.1"/>
    </source>
</evidence>